<name>A0A1Q2YCV6_9ASCO</name>
<evidence type="ECO:0000313" key="4">
    <source>
        <dbReference type="Proteomes" id="UP000186136"/>
    </source>
</evidence>
<evidence type="ECO:0000256" key="2">
    <source>
        <dbReference type="SAM" id="Phobius"/>
    </source>
</evidence>
<feature type="compositionally biased region" description="Basic and acidic residues" evidence="1">
    <location>
        <begin position="166"/>
        <end position="176"/>
    </location>
</feature>
<protein>
    <submittedName>
        <fullName evidence="3">Uncharacterized protein</fullName>
    </submittedName>
</protein>
<reference evidence="3 4" key="1">
    <citation type="submission" date="2016-08" db="EMBL/GenBank/DDBJ databases">
        <title>Whole genome shotgun sequence of Pichia membranifaciens KS47-1.</title>
        <authorList>
            <person name="Konishi M."/>
            <person name="Ishida M."/>
            <person name="Arakawa T."/>
            <person name="Kato Y."/>
            <person name="Horiuchi J."/>
        </authorList>
    </citation>
    <scope>NUCLEOTIDE SEQUENCE [LARGE SCALE GENOMIC DNA]</scope>
    <source>
        <strain evidence="3 4">KS47-1</strain>
    </source>
</reference>
<dbReference type="EMBL" id="BDGI01000033">
    <property type="protein sequence ID" value="GAV27369.1"/>
    <property type="molecule type" value="Genomic_DNA"/>
</dbReference>
<evidence type="ECO:0000313" key="3">
    <source>
        <dbReference type="EMBL" id="GAV27369.1"/>
    </source>
</evidence>
<keyword evidence="4" id="KW-1185">Reference proteome</keyword>
<dbReference type="Proteomes" id="UP000186136">
    <property type="component" value="Unassembled WGS sequence"/>
</dbReference>
<dbReference type="AlphaFoldDB" id="A0A1Q2YCV6"/>
<keyword evidence="2" id="KW-1133">Transmembrane helix</keyword>
<dbReference type="OrthoDB" id="3990816at2759"/>
<accession>A0A1Q2YCV6</accession>
<organism evidence="3 4">
    <name type="scientific">Pichia membranifaciens</name>
    <dbReference type="NCBI Taxonomy" id="4926"/>
    <lineage>
        <taxon>Eukaryota</taxon>
        <taxon>Fungi</taxon>
        <taxon>Dikarya</taxon>
        <taxon>Ascomycota</taxon>
        <taxon>Saccharomycotina</taxon>
        <taxon>Pichiomycetes</taxon>
        <taxon>Pichiales</taxon>
        <taxon>Pichiaceae</taxon>
        <taxon>Pichia</taxon>
    </lineage>
</organism>
<gene>
    <name evidence="3" type="ORF">PMKS-000834</name>
</gene>
<comment type="caution">
    <text evidence="3">The sequence shown here is derived from an EMBL/GenBank/DDBJ whole genome shotgun (WGS) entry which is preliminary data.</text>
</comment>
<feature type="transmembrane region" description="Helical" evidence="2">
    <location>
        <begin position="92"/>
        <end position="117"/>
    </location>
</feature>
<evidence type="ECO:0000256" key="1">
    <source>
        <dbReference type="SAM" id="MobiDB-lite"/>
    </source>
</evidence>
<sequence>MPYLELGRKGKPSSESNALSQPLLFEYKVPGSIETQSAIFDQKDDGAIVLSVDHLSGPPETLSSIDPSEFKRSSNEDVVMVVPTAVNPNKEVAIGIIFLVISLIFMFIFAFFVYVGYLQYKTLLSTKGNDAMDLEGSAETIVVEKPRLSDKTEYKSLNFSANSEDNQLRESGDSKASKPNPSLMSKSVFADRLPEPQVSLLKQAYFKPLKLTPKLNKIGDYSKDFLLNDLREKHEIDTSMGHETPYSFGTSRQKKAFKPYFGNENKTENKMEKRVERKLERASKMNSEKKAEKKILSSHVSQMLNKYRKESQGLSAFINDVEKADLGQTLLRENNEKHKQNPHEKITYSIKELVKLEPVDVYQMFEYSYDEGDILVTDLIFPSIPVIQNNLSMSEIEKILTEIRIGLLSRKTDSVTKVIELFIFITFSFGIKSYANPKVFTLPYGILVDTMIQFDLVSQIPDQLSLVMQSGFVETIILYCINCWKFDKINNNKIQQFFEVWNTKPYIPTKLKLYKFIVTLLLQGYRSSLLKEVLIFFSIPPSPHLLQNIITEALKNETTPDIHELLQYLRRQLQEEHFNCCSNTEKWRHWEFTTAGMKNSLSVKEHFESPMYKIPDNKYESLTNVNSSNEENINRQQRKTKNAFSDNKCNEALNNADSFQVSKENKVFIGENMSKLSFQPDSIKMFLGSGDLPGSLVASPIHSSPKNF</sequence>
<keyword evidence="2" id="KW-0812">Transmembrane</keyword>
<feature type="region of interest" description="Disordered" evidence="1">
    <location>
        <begin position="162"/>
        <end position="182"/>
    </location>
</feature>
<proteinExistence type="predicted"/>
<keyword evidence="2" id="KW-0472">Membrane</keyword>